<keyword evidence="3" id="KW-1185">Reference proteome</keyword>
<dbReference type="AlphaFoldDB" id="A0A8S1A0J5"/>
<dbReference type="Proteomes" id="UP000494106">
    <property type="component" value="Unassembled WGS sequence"/>
</dbReference>
<evidence type="ECO:0000313" key="3">
    <source>
        <dbReference type="Proteomes" id="UP000494106"/>
    </source>
</evidence>
<dbReference type="EMBL" id="CADEBD010000036">
    <property type="protein sequence ID" value="CAB3220089.1"/>
    <property type="molecule type" value="Genomic_DNA"/>
</dbReference>
<organism evidence="2 3">
    <name type="scientific">Arctia plantaginis</name>
    <name type="common">Wood tiger moth</name>
    <name type="synonym">Phalaena plantaginis</name>
    <dbReference type="NCBI Taxonomy" id="874455"/>
    <lineage>
        <taxon>Eukaryota</taxon>
        <taxon>Metazoa</taxon>
        <taxon>Ecdysozoa</taxon>
        <taxon>Arthropoda</taxon>
        <taxon>Hexapoda</taxon>
        <taxon>Insecta</taxon>
        <taxon>Pterygota</taxon>
        <taxon>Neoptera</taxon>
        <taxon>Endopterygota</taxon>
        <taxon>Lepidoptera</taxon>
        <taxon>Glossata</taxon>
        <taxon>Ditrysia</taxon>
        <taxon>Noctuoidea</taxon>
        <taxon>Erebidae</taxon>
        <taxon>Arctiinae</taxon>
        <taxon>Arctia</taxon>
    </lineage>
</organism>
<proteinExistence type="predicted"/>
<sequence length="158" mass="17962">MSEVFHKNFYTTRSAGYKYRTLSTNTQSKFGDLLKIKEDGKHVSIWDKKISELRKAILAKVCKEASIAEEVRDNMSKKFEKIDAKVDSMLELQNTVLSLRKDLSAVGTTLVELVDKVNKMDAISAANSFQSRKTYRTLRSVLEEQDEVSIATYLPTNT</sequence>
<reference evidence="3 4" key="1">
    <citation type="submission" date="2020-04" db="EMBL/GenBank/DDBJ databases">
        <authorList>
            <person name="Wallbank WR R."/>
            <person name="Pardo Diaz C."/>
            <person name="Kozak K."/>
            <person name="Martin S."/>
            <person name="Jiggins C."/>
            <person name="Moest M."/>
            <person name="Warren A I."/>
            <person name="Byers J.R.P. K."/>
            <person name="Montejo-Kovacevich G."/>
            <person name="Yen C E."/>
        </authorList>
    </citation>
    <scope>NUCLEOTIDE SEQUENCE [LARGE SCALE GENOMIC DNA]</scope>
</reference>
<dbReference type="EMBL" id="CADEBC010000496">
    <property type="protein sequence ID" value="CAB3238055.1"/>
    <property type="molecule type" value="Genomic_DNA"/>
</dbReference>
<accession>A0A8S1A0J5</accession>
<protein>
    <submittedName>
        <fullName evidence="2">Uncharacterized protein</fullName>
    </submittedName>
</protein>
<evidence type="ECO:0000313" key="4">
    <source>
        <dbReference type="Proteomes" id="UP000494256"/>
    </source>
</evidence>
<dbReference type="Proteomes" id="UP000494256">
    <property type="component" value="Unassembled WGS sequence"/>
</dbReference>
<comment type="caution">
    <text evidence="2">The sequence shown here is derived from an EMBL/GenBank/DDBJ whole genome shotgun (WGS) entry which is preliminary data.</text>
</comment>
<evidence type="ECO:0000313" key="1">
    <source>
        <dbReference type="EMBL" id="CAB3220089.1"/>
    </source>
</evidence>
<evidence type="ECO:0000313" key="2">
    <source>
        <dbReference type="EMBL" id="CAB3238055.1"/>
    </source>
</evidence>
<gene>
    <name evidence="1" type="ORF">APLA_LOCUS177</name>
    <name evidence="2" type="ORF">APLA_LOCUS7278</name>
</gene>
<name>A0A8S1A0J5_ARCPL</name>
<dbReference type="OrthoDB" id="7399500at2759"/>